<keyword evidence="10" id="KW-0812">Transmembrane</keyword>
<keyword evidence="10" id="KW-1133">Transmembrane helix</keyword>
<dbReference type="EMBL" id="QGQD01000105">
    <property type="protein sequence ID" value="TLC98051.1"/>
    <property type="molecule type" value="Genomic_DNA"/>
</dbReference>
<evidence type="ECO:0000259" key="12">
    <source>
        <dbReference type="PROSITE" id="PS50113"/>
    </source>
</evidence>
<keyword evidence="8" id="KW-0902">Two-component regulatory system</keyword>
<dbReference type="GO" id="GO:0005524">
    <property type="term" value="F:ATP binding"/>
    <property type="evidence" value="ECO:0007669"/>
    <property type="project" value="UniProtKB-KW"/>
</dbReference>
<dbReference type="Gene3D" id="1.10.287.130">
    <property type="match status" value="1"/>
</dbReference>
<dbReference type="RefSeq" id="WP_242881422.1">
    <property type="nucleotide sequence ID" value="NZ_CABMJZ010000043.1"/>
</dbReference>
<dbReference type="Pfam" id="PF02518">
    <property type="entry name" value="HATPase_c"/>
    <property type="match status" value="1"/>
</dbReference>
<evidence type="ECO:0000256" key="8">
    <source>
        <dbReference type="ARBA" id="ARBA00023012"/>
    </source>
</evidence>
<dbReference type="InterPro" id="IPR003661">
    <property type="entry name" value="HisK_dim/P_dom"/>
</dbReference>
<dbReference type="InterPro" id="IPR036890">
    <property type="entry name" value="HATPase_C_sf"/>
</dbReference>
<dbReference type="PROSITE" id="PS50113">
    <property type="entry name" value="PAC"/>
    <property type="match status" value="1"/>
</dbReference>
<feature type="transmembrane region" description="Helical" evidence="10">
    <location>
        <begin position="202"/>
        <end position="221"/>
    </location>
</feature>
<dbReference type="Gene3D" id="3.30.450.20">
    <property type="entry name" value="PAS domain"/>
    <property type="match status" value="1"/>
</dbReference>
<feature type="transmembrane region" description="Helical" evidence="10">
    <location>
        <begin position="6"/>
        <end position="24"/>
    </location>
</feature>
<feature type="transmembrane region" description="Helical" evidence="10">
    <location>
        <begin position="99"/>
        <end position="119"/>
    </location>
</feature>
<evidence type="ECO:0000256" key="6">
    <source>
        <dbReference type="ARBA" id="ARBA00022777"/>
    </source>
</evidence>
<dbReference type="PANTHER" id="PTHR43065:SF10">
    <property type="entry name" value="PEROXIDE STRESS-ACTIVATED HISTIDINE KINASE MAK3"/>
    <property type="match status" value="1"/>
</dbReference>
<dbReference type="InterPro" id="IPR004358">
    <property type="entry name" value="Sig_transdc_His_kin-like_C"/>
</dbReference>
<gene>
    <name evidence="13" type="primary">fixL</name>
    <name evidence="13" type="ORF">DSM106044_05112</name>
</gene>
<dbReference type="PANTHER" id="PTHR43065">
    <property type="entry name" value="SENSOR HISTIDINE KINASE"/>
    <property type="match status" value="1"/>
</dbReference>
<reference evidence="13 14" key="1">
    <citation type="journal article" date="2019" name="Anaerobe">
        <title>Detection of Robinsoniella peoriensis in multiple bone samples of a trauma patient.</title>
        <authorList>
            <person name="Schrottner P."/>
            <person name="Hartwich K."/>
            <person name="Bunk B."/>
            <person name="Schober I."/>
            <person name="Helbig S."/>
            <person name="Rudolph W.W."/>
            <person name="Gunzer F."/>
        </authorList>
    </citation>
    <scope>NUCLEOTIDE SEQUENCE [LARGE SCALE GENOMIC DNA]</scope>
    <source>
        <strain evidence="13 14">DSM 106044</strain>
    </source>
</reference>
<evidence type="ECO:0000256" key="10">
    <source>
        <dbReference type="SAM" id="Phobius"/>
    </source>
</evidence>
<evidence type="ECO:0000256" key="1">
    <source>
        <dbReference type="ARBA" id="ARBA00000085"/>
    </source>
</evidence>
<evidence type="ECO:0000256" key="7">
    <source>
        <dbReference type="ARBA" id="ARBA00022840"/>
    </source>
</evidence>
<dbReference type="Gene3D" id="3.30.565.10">
    <property type="entry name" value="Histidine kinase-like ATPase, C-terminal domain"/>
    <property type="match status" value="1"/>
</dbReference>
<dbReference type="SUPFAM" id="SSF55874">
    <property type="entry name" value="ATPase domain of HSP90 chaperone/DNA topoisomerase II/histidine kinase"/>
    <property type="match status" value="1"/>
</dbReference>
<protein>
    <recommendedName>
        <fullName evidence="2">histidine kinase</fullName>
        <ecNumber evidence="2">2.7.13.3</ecNumber>
    </recommendedName>
</protein>
<dbReference type="InterPro" id="IPR003594">
    <property type="entry name" value="HATPase_dom"/>
</dbReference>
<evidence type="ECO:0000256" key="2">
    <source>
        <dbReference type="ARBA" id="ARBA00012438"/>
    </source>
</evidence>
<dbReference type="SUPFAM" id="SSF55785">
    <property type="entry name" value="PYP-like sensor domain (PAS domain)"/>
    <property type="match status" value="1"/>
</dbReference>
<dbReference type="Pfam" id="PF16927">
    <property type="entry name" value="HisKA_7TM"/>
    <property type="match status" value="1"/>
</dbReference>
<dbReference type="Proteomes" id="UP000306509">
    <property type="component" value="Unassembled WGS sequence"/>
</dbReference>
<name>A0A4U8Q059_9FIRM</name>
<dbReference type="STRING" id="180332.GCA_000797495_00782"/>
<evidence type="ECO:0000313" key="13">
    <source>
        <dbReference type="EMBL" id="TLC98051.1"/>
    </source>
</evidence>
<dbReference type="CDD" id="cd00082">
    <property type="entry name" value="HisKA"/>
    <property type="match status" value="1"/>
</dbReference>
<feature type="domain" description="Histidine kinase" evidence="11">
    <location>
        <begin position="376"/>
        <end position="606"/>
    </location>
</feature>
<dbReference type="SUPFAM" id="SSF47384">
    <property type="entry name" value="Homodimeric domain of signal transducing histidine kinase"/>
    <property type="match status" value="1"/>
</dbReference>
<keyword evidence="9" id="KW-0175">Coiled coil</keyword>
<evidence type="ECO:0000259" key="11">
    <source>
        <dbReference type="PROSITE" id="PS50109"/>
    </source>
</evidence>
<dbReference type="NCBIfam" id="TIGR00229">
    <property type="entry name" value="sensory_box"/>
    <property type="match status" value="1"/>
</dbReference>
<keyword evidence="5" id="KW-0547">Nucleotide-binding</keyword>
<feature type="coiled-coil region" evidence="9">
    <location>
        <begin position="337"/>
        <end position="364"/>
    </location>
</feature>
<evidence type="ECO:0000256" key="3">
    <source>
        <dbReference type="ARBA" id="ARBA00022553"/>
    </source>
</evidence>
<organism evidence="13 14">
    <name type="scientific">Robinsoniella peoriensis</name>
    <dbReference type="NCBI Taxonomy" id="180332"/>
    <lineage>
        <taxon>Bacteria</taxon>
        <taxon>Bacillati</taxon>
        <taxon>Bacillota</taxon>
        <taxon>Clostridia</taxon>
        <taxon>Lachnospirales</taxon>
        <taxon>Lachnospiraceae</taxon>
        <taxon>Robinsoniella</taxon>
    </lineage>
</organism>
<dbReference type="InterPro" id="IPR035965">
    <property type="entry name" value="PAS-like_dom_sf"/>
</dbReference>
<proteinExistence type="predicted"/>
<dbReference type="PRINTS" id="PR00344">
    <property type="entry name" value="BCTRLSENSOR"/>
</dbReference>
<dbReference type="AlphaFoldDB" id="A0A4U8Q059"/>
<feature type="domain" description="PAC" evidence="12">
    <location>
        <begin position="306"/>
        <end position="356"/>
    </location>
</feature>
<dbReference type="EC" id="2.7.13.3" evidence="2"/>
<feature type="transmembrane region" description="Helical" evidence="10">
    <location>
        <begin position="139"/>
        <end position="159"/>
    </location>
</feature>
<evidence type="ECO:0000256" key="5">
    <source>
        <dbReference type="ARBA" id="ARBA00022741"/>
    </source>
</evidence>
<dbReference type="InterPro" id="IPR005467">
    <property type="entry name" value="His_kinase_dom"/>
</dbReference>
<dbReference type="SMART" id="SM00388">
    <property type="entry name" value="HisKA"/>
    <property type="match status" value="1"/>
</dbReference>
<keyword evidence="7" id="KW-0067">ATP-binding</keyword>
<keyword evidence="4 13" id="KW-0808">Transferase</keyword>
<dbReference type="InterPro" id="IPR031621">
    <property type="entry name" value="HisKA_7TM"/>
</dbReference>
<dbReference type="PROSITE" id="PS50109">
    <property type="entry name" value="HIS_KIN"/>
    <property type="match status" value="1"/>
</dbReference>
<dbReference type="SMART" id="SM00387">
    <property type="entry name" value="HATPase_c"/>
    <property type="match status" value="1"/>
</dbReference>
<accession>A0A4U8Q059</accession>
<feature type="transmembrane region" description="Helical" evidence="10">
    <location>
        <begin position="36"/>
        <end position="57"/>
    </location>
</feature>
<comment type="catalytic activity">
    <reaction evidence="1">
        <text>ATP + protein L-histidine = ADP + protein N-phospho-L-histidine.</text>
        <dbReference type="EC" id="2.7.13.3"/>
    </reaction>
</comment>
<feature type="transmembrane region" description="Helical" evidence="10">
    <location>
        <begin position="63"/>
        <end position="87"/>
    </location>
</feature>
<keyword evidence="14" id="KW-1185">Reference proteome</keyword>
<keyword evidence="6" id="KW-0418">Kinase</keyword>
<evidence type="ECO:0000256" key="4">
    <source>
        <dbReference type="ARBA" id="ARBA00022679"/>
    </source>
</evidence>
<dbReference type="GO" id="GO:0000155">
    <property type="term" value="F:phosphorelay sensor kinase activity"/>
    <property type="evidence" value="ECO:0007669"/>
    <property type="project" value="InterPro"/>
</dbReference>
<feature type="transmembrane region" description="Helical" evidence="10">
    <location>
        <begin position="171"/>
        <end position="196"/>
    </location>
</feature>
<dbReference type="InterPro" id="IPR000014">
    <property type="entry name" value="PAS"/>
</dbReference>
<dbReference type="InterPro" id="IPR000700">
    <property type="entry name" value="PAS-assoc_C"/>
</dbReference>
<evidence type="ECO:0000256" key="9">
    <source>
        <dbReference type="SAM" id="Coils"/>
    </source>
</evidence>
<comment type="caution">
    <text evidence="13">The sequence shown here is derived from an EMBL/GenBank/DDBJ whole genome shotgun (WGS) entry which is preliminary data.</text>
</comment>
<keyword evidence="10" id="KW-0472">Membrane</keyword>
<keyword evidence="3" id="KW-0597">Phosphoprotein</keyword>
<dbReference type="InterPro" id="IPR036097">
    <property type="entry name" value="HisK_dim/P_sf"/>
</dbReference>
<sequence length="607" mass="67660">MLGIAPHIVDIAIAILLFFIISCISKGRLKLIQKLYVASSVFLLIWMTAILGILCIPDSRKNLLMLMDAITCSACALMVVTTLLISITFVKQFTHLPKAYYLLYLLPVMTSLIVFTNPYHHLFYRNFSIYASEVEFGPLFILSGTQYYVYCIASIIISLRYGYKCRNRGILWQASLFAAGLGIPVLVNLVATLKILPLPITATPLAFLVTIAFHGIAIYYLNFLQIKPTAQENILNNISDCYAVISSDGFILNTNQAFEETFGESYGMKVDTYLQNAVDALEDRKKDVIYNLLNFFDICKQSISVISYEQAVLREDGKFYYSVEVSPIFQKNNMVGVVALLKDVTELKENMKREQLNLSRTMERERLASLGQMMGGISHNLKTPIMSISGNVESLGNLVTEYQLSIDDPAVTLEDHQEIAQEMREWLAKIRGCCSYMSDIITTVKGLATNMNTSDIVEFSMDEVVKKVQLLMNHSLTKNKCQLTIINKVPPELLLSGDVNNLVQVLNNLIDNAVYSMKETGGEIILNPYLEDEFIIIKVADHGPGISPEVKKKLFHSMITTKGANGTGLGLYSSEGLIRGKFGGSMWVEDNPAGGAVFYVKIPVSAE</sequence>
<evidence type="ECO:0000313" key="14">
    <source>
        <dbReference type="Proteomes" id="UP000306509"/>
    </source>
</evidence>
<dbReference type="CDD" id="cd00075">
    <property type="entry name" value="HATPase"/>
    <property type="match status" value="1"/>
</dbReference>